<dbReference type="EMBL" id="JWZT01005588">
    <property type="protein sequence ID" value="KII60498.1"/>
    <property type="molecule type" value="Genomic_DNA"/>
</dbReference>
<evidence type="ECO:0000313" key="1">
    <source>
        <dbReference type="EMBL" id="KII60498.1"/>
    </source>
</evidence>
<gene>
    <name evidence="1" type="ORF">RF11_06010</name>
</gene>
<organism evidence="1 2">
    <name type="scientific">Thelohanellus kitauei</name>
    <name type="common">Myxosporean</name>
    <dbReference type="NCBI Taxonomy" id="669202"/>
    <lineage>
        <taxon>Eukaryota</taxon>
        <taxon>Metazoa</taxon>
        <taxon>Cnidaria</taxon>
        <taxon>Myxozoa</taxon>
        <taxon>Myxosporea</taxon>
        <taxon>Bivalvulida</taxon>
        <taxon>Platysporina</taxon>
        <taxon>Myxobolidae</taxon>
        <taxon>Thelohanellus</taxon>
    </lineage>
</organism>
<reference evidence="1 2" key="1">
    <citation type="journal article" date="2014" name="Genome Biol. Evol.">
        <title>The genome of the myxosporean Thelohanellus kitauei shows adaptations to nutrient acquisition within its fish host.</title>
        <authorList>
            <person name="Yang Y."/>
            <person name="Xiong J."/>
            <person name="Zhou Z."/>
            <person name="Huo F."/>
            <person name="Miao W."/>
            <person name="Ran C."/>
            <person name="Liu Y."/>
            <person name="Zhang J."/>
            <person name="Feng J."/>
            <person name="Wang M."/>
            <person name="Wang M."/>
            <person name="Wang L."/>
            <person name="Yao B."/>
        </authorList>
    </citation>
    <scope>NUCLEOTIDE SEQUENCE [LARGE SCALE GENOMIC DNA]</scope>
    <source>
        <strain evidence="1">Wuqing</strain>
    </source>
</reference>
<dbReference type="AlphaFoldDB" id="A0A0C2I5T1"/>
<dbReference type="Proteomes" id="UP000031668">
    <property type="component" value="Unassembled WGS sequence"/>
</dbReference>
<comment type="caution">
    <text evidence="1">The sequence shown here is derived from an EMBL/GenBank/DDBJ whole genome shotgun (WGS) entry which is preliminary data.</text>
</comment>
<keyword evidence="2" id="KW-1185">Reference proteome</keyword>
<evidence type="ECO:0000313" key="2">
    <source>
        <dbReference type="Proteomes" id="UP000031668"/>
    </source>
</evidence>
<proteinExistence type="predicted"/>
<protein>
    <submittedName>
        <fullName evidence="1">Uncharacterized protein</fullName>
    </submittedName>
</protein>
<name>A0A0C2I5T1_THEKT</name>
<accession>A0A0C2I5T1</accession>
<sequence>MVDAKKKSNSVELKQAKDLALTFKTEIASLLIELHNDVLKNVVGDLTDLFEPAITSHMRKIDTISRAICQYVLAYIKHLHTIFPVTEIDLHSGIILRRISNLKPLYSKIYRHFIF</sequence>